<dbReference type="InterPro" id="IPR053147">
    <property type="entry name" value="Hsp_HslJ-like"/>
</dbReference>
<name>A0A4V6MT81_9FLAO</name>
<dbReference type="InterPro" id="IPR005184">
    <property type="entry name" value="DUF306_Meta_HslJ"/>
</dbReference>
<comment type="caution">
    <text evidence="2">The sequence shown here is derived from an EMBL/GenBank/DDBJ whole genome shotgun (WGS) entry which is preliminary data.</text>
</comment>
<evidence type="ECO:0000313" key="2">
    <source>
        <dbReference type="EMBL" id="TBN15815.1"/>
    </source>
</evidence>
<dbReference type="PANTHER" id="PTHR35535">
    <property type="entry name" value="HEAT SHOCK PROTEIN HSLJ"/>
    <property type="match status" value="1"/>
</dbReference>
<keyword evidence="3" id="KW-1185">Reference proteome</keyword>
<sequence>MKAIILVFSMITLRCCWGPTEYQLMQQLQNDDTILKTLNGTYNINTLNQIEVSDFKLTVSFDNNTKKVSGFSGCNRFFGTYTLNENTLKFSPLASTKMLCPEDKNNMETELLKTFNEADKVFFYKNGFTLFNKKKTLLSASKVDKKISFEYTATSRGSYKQINIKKDTILLSKKRKGNSLKLPCDTLYWQKLIKLSNTINIENISNLTSPSKAFQYDGAPLAHLKITLNGTTYESVPFDHDNPPKEIEPLVKEILSSIENIE</sequence>
<accession>A0A4V6MT81</accession>
<dbReference type="EMBL" id="SIRS01000004">
    <property type="protein sequence ID" value="TBN15815.1"/>
    <property type="molecule type" value="Genomic_DNA"/>
</dbReference>
<reference evidence="2 3" key="1">
    <citation type="journal article" date="2015" name="Int. J. Syst. Evol. Microbiol.">
        <title>Hyunsoonleella pacifica sp. nov., isolated from seawater of South Pacific Gyre.</title>
        <authorList>
            <person name="Gao X."/>
            <person name="Zhang Z."/>
            <person name="Dai X."/>
            <person name="Zhang X.H."/>
        </authorList>
    </citation>
    <scope>NUCLEOTIDE SEQUENCE [LARGE SCALE GENOMIC DNA]</scope>
    <source>
        <strain evidence="2 3">SW033</strain>
    </source>
</reference>
<gene>
    <name evidence="2" type="ORF">EYD46_11900</name>
</gene>
<evidence type="ECO:0000259" key="1">
    <source>
        <dbReference type="Pfam" id="PF03724"/>
    </source>
</evidence>
<dbReference type="InterPro" id="IPR038670">
    <property type="entry name" value="HslJ-like_sf"/>
</dbReference>
<protein>
    <submittedName>
        <fullName evidence="2">META domain-containing protein</fullName>
    </submittedName>
</protein>
<proteinExistence type="predicted"/>
<dbReference type="OrthoDB" id="880459at2"/>
<dbReference type="PANTHER" id="PTHR35535:SF1">
    <property type="entry name" value="HEAT SHOCK PROTEIN HSLJ"/>
    <property type="match status" value="1"/>
</dbReference>
<dbReference type="Gene3D" id="2.40.128.270">
    <property type="match status" value="1"/>
</dbReference>
<feature type="domain" description="DUF306" evidence="1">
    <location>
        <begin position="39"/>
        <end position="137"/>
    </location>
</feature>
<evidence type="ECO:0000313" key="3">
    <source>
        <dbReference type="Proteomes" id="UP000292372"/>
    </source>
</evidence>
<dbReference type="AlphaFoldDB" id="A0A4V6MT81"/>
<organism evidence="2 3">
    <name type="scientific">Hyunsoonleella pacifica</name>
    <dbReference type="NCBI Taxonomy" id="1080224"/>
    <lineage>
        <taxon>Bacteria</taxon>
        <taxon>Pseudomonadati</taxon>
        <taxon>Bacteroidota</taxon>
        <taxon>Flavobacteriia</taxon>
        <taxon>Flavobacteriales</taxon>
        <taxon>Flavobacteriaceae</taxon>
    </lineage>
</organism>
<dbReference type="Proteomes" id="UP000292372">
    <property type="component" value="Unassembled WGS sequence"/>
</dbReference>
<dbReference type="RefSeq" id="WP_130937365.1">
    <property type="nucleotide sequence ID" value="NZ_BMEE01000003.1"/>
</dbReference>
<dbReference type="Pfam" id="PF03724">
    <property type="entry name" value="META"/>
    <property type="match status" value="1"/>
</dbReference>